<sequence>MSEQYLNNPLHGLKLDVLLTELVDFYGWEILAAALNFNCFKTNPSIKGSVKFFRKTEWARHKLEAFYLYRYKHLPRPDDKQFALPPRDRIIPEHQKPRDSVVLTLEELERINERKAKNAPKSNRGRPNNRSDSHYRSKTPSTKPSDDSADPWANARKIIAEKNGDNS</sequence>
<proteinExistence type="predicted"/>
<evidence type="ECO:0000313" key="2">
    <source>
        <dbReference type="EMBL" id="MFC3702998.1"/>
    </source>
</evidence>
<dbReference type="Gene3D" id="1.10.720.30">
    <property type="entry name" value="SAP domain"/>
    <property type="match status" value="1"/>
</dbReference>
<protein>
    <submittedName>
        <fullName evidence="2">VF530 family DNA-binding protein</fullName>
    </submittedName>
</protein>
<dbReference type="InterPro" id="IPR036361">
    <property type="entry name" value="SAP_dom_sf"/>
</dbReference>
<dbReference type="RefSeq" id="WP_290280150.1">
    <property type="nucleotide sequence ID" value="NZ_JAUFQI010000001.1"/>
</dbReference>
<feature type="compositionally biased region" description="Basic and acidic residues" evidence="1">
    <location>
        <begin position="158"/>
        <end position="167"/>
    </location>
</feature>
<keyword evidence="3" id="KW-1185">Reference proteome</keyword>
<feature type="region of interest" description="Disordered" evidence="1">
    <location>
        <begin position="77"/>
        <end position="96"/>
    </location>
</feature>
<accession>A0ABV7WUM5</accession>
<evidence type="ECO:0000313" key="3">
    <source>
        <dbReference type="Proteomes" id="UP001595710"/>
    </source>
</evidence>
<comment type="caution">
    <text evidence="2">The sequence shown here is derived from an EMBL/GenBank/DDBJ whole genome shotgun (WGS) entry which is preliminary data.</text>
</comment>
<keyword evidence="2" id="KW-0238">DNA-binding</keyword>
<dbReference type="InterPro" id="IPR018668">
    <property type="entry name" value="DNA-binding_VF530-like"/>
</dbReference>
<evidence type="ECO:0000256" key="1">
    <source>
        <dbReference type="SAM" id="MobiDB-lite"/>
    </source>
</evidence>
<gene>
    <name evidence="2" type="ORF">ACFOND_15310</name>
</gene>
<dbReference type="Proteomes" id="UP001595710">
    <property type="component" value="Unassembled WGS sequence"/>
</dbReference>
<organism evidence="2 3">
    <name type="scientific">Reinekea marina</name>
    <dbReference type="NCBI Taxonomy" id="1310421"/>
    <lineage>
        <taxon>Bacteria</taxon>
        <taxon>Pseudomonadati</taxon>
        <taxon>Pseudomonadota</taxon>
        <taxon>Gammaproteobacteria</taxon>
        <taxon>Oceanospirillales</taxon>
        <taxon>Saccharospirillaceae</taxon>
        <taxon>Reinekea</taxon>
    </lineage>
</organism>
<dbReference type="GO" id="GO:0003677">
    <property type="term" value="F:DNA binding"/>
    <property type="evidence" value="ECO:0007669"/>
    <property type="project" value="UniProtKB-KW"/>
</dbReference>
<name>A0ABV7WUM5_9GAMM</name>
<dbReference type="EMBL" id="JBHRYN010000069">
    <property type="protein sequence ID" value="MFC3702998.1"/>
    <property type="molecule type" value="Genomic_DNA"/>
</dbReference>
<feature type="region of interest" description="Disordered" evidence="1">
    <location>
        <begin position="112"/>
        <end position="167"/>
    </location>
</feature>
<reference evidence="3" key="1">
    <citation type="journal article" date="2019" name="Int. J. Syst. Evol. Microbiol.">
        <title>The Global Catalogue of Microorganisms (GCM) 10K type strain sequencing project: providing services to taxonomists for standard genome sequencing and annotation.</title>
        <authorList>
            <consortium name="The Broad Institute Genomics Platform"/>
            <consortium name="The Broad Institute Genome Sequencing Center for Infectious Disease"/>
            <person name="Wu L."/>
            <person name="Ma J."/>
        </authorList>
    </citation>
    <scope>NUCLEOTIDE SEQUENCE [LARGE SCALE GENOMIC DNA]</scope>
    <source>
        <strain evidence="3">CECT 8288</strain>
    </source>
</reference>
<dbReference type="Pfam" id="PF09905">
    <property type="entry name" value="VF530"/>
    <property type="match status" value="1"/>
</dbReference>